<organism evidence="2 3">
    <name type="scientific">Proteus penneri</name>
    <dbReference type="NCBI Taxonomy" id="102862"/>
    <lineage>
        <taxon>Bacteria</taxon>
        <taxon>Pseudomonadati</taxon>
        <taxon>Pseudomonadota</taxon>
        <taxon>Gammaproteobacteria</taxon>
        <taxon>Enterobacterales</taxon>
        <taxon>Morganellaceae</taxon>
        <taxon>Proteus</taxon>
    </lineage>
</organism>
<dbReference type="SUPFAM" id="SSF55729">
    <property type="entry name" value="Acyl-CoA N-acyltransferases (Nat)"/>
    <property type="match status" value="1"/>
</dbReference>
<feature type="domain" description="N-acetyltransferase" evidence="1">
    <location>
        <begin position="9"/>
        <end position="140"/>
    </location>
</feature>
<dbReference type="InterPro" id="IPR000182">
    <property type="entry name" value="GNAT_dom"/>
</dbReference>
<dbReference type="EMBL" id="JAEKCB010000007">
    <property type="protein sequence ID" value="MBJ2118823.1"/>
    <property type="molecule type" value="Genomic_DNA"/>
</dbReference>
<sequence>MILISKTIKLRLVNENDAEFILSLRNNSTYNKFLSHVNNDIIQQKEWIKSYKEKEKNNEEFYFIIEKLDNTPCGTVRIYDIHDNSFSWGSWILNENKTRTAAIESALLVYIFGFERKHFTHCHFEVMKENKKVISFHEKFNATKVNEDENYYFYEIEPKDITDIKNKFINFIK</sequence>
<dbReference type="RefSeq" id="WP_161670732.1">
    <property type="nucleotide sequence ID" value="NZ_JAEKCB010000007.1"/>
</dbReference>
<evidence type="ECO:0000259" key="1">
    <source>
        <dbReference type="Pfam" id="PF13302"/>
    </source>
</evidence>
<protein>
    <submittedName>
        <fullName evidence="2">GNAT family N-acetyltransferase</fullName>
    </submittedName>
</protein>
<dbReference type="Gene3D" id="3.40.630.30">
    <property type="match status" value="1"/>
</dbReference>
<dbReference type="InterPro" id="IPR016181">
    <property type="entry name" value="Acyl_CoA_acyltransferase"/>
</dbReference>
<accession>A0ABS0W6A5</accession>
<keyword evidence="3" id="KW-1185">Reference proteome</keyword>
<evidence type="ECO:0000313" key="3">
    <source>
        <dbReference type="Proteomes" id="UP000619976"/>
    </source>
</evidence>
<dbReference type="PANTHER" id="PTHR43415">
    <property type="entry name" value="SPERMIDINE N(1)-ACETYLTRANSFERASE"/>
    <property type="match status" value="1"/>
</dbReference>
<gene>
    <name evidence="2" type="ORF">JFQ69_14265</name>
</gene>
<dbReference type="Proteomes" id="UP000619976">
    <property type="component" value="Unassembled WGS sequence"/>
</dbReference>
<reference evidence="2 3" key="1">
    <citation type="submission" date="2020-12" db="EMBL/GenBank/DDBJ databases">
        <title>Enhanced detection system for hospital associated transmission using whole genome sequencing surveillance.</title>
        <authorList>
            <person name="Harrison L.H."/>
            <person name="Van Tyne D."/>
            <person name="Marsh J.W."/>
            <person name="Griffith M.P."/>
            <person name="Snyder D.J."/>
            <person name="Cooper V.S."/>
            <person name="Mustapha M."/>
        </authorList>
    </citation>
    <scope>NUCLEOTIDE SEQUENCE [LARGE SCALE GENOMIC DNA]</scope>
    <source>
        <strain evidence="2 3">PR00195</strain>
    </source>
</reference>
<evidence type="ECO:0000313" key="2">
    <source>
        <dbReference type="EMBL" id="MBJ2118823.1"/>
    </source>
</evidence>
<dbReference type="Pfam" id="PF13302">
    <property type="entry name" value="Acetyltransf_3"/>
    <property type="match status" value="1"/>
</dbReference>
<name>A0ABS0W6A5_9GAMM</name>
<dbReference type="PANTHER" id="PTHR43415:SF3">
    <property type="entry name" value="GNAT-FAMILY ACETYLTRANSFERASE"/>
    <property type="match status" value="1"/>
</dbReference>
<proteinExistence type="predicted"/>
<comment type="caution">
    <text evidence="2">The sequence shown here is derived from an EMBL/GenBank/DDBJ whole genome shotgun (WGS) entry which is preliminary data.</text>
</comment>